<organism evidence="1 2">
    <name type="scientific">Neocallimastix californiae</name>
    <dbReference type="NCBI Taxonomy" id="1754190"/>
    <lineage>
        <taxon>Eukaryota</taxon>
        <taxon>Fungi</taxon>
        <taxon>Fungi incertae sedis</taxon>
        <taxon>Chytridiomycota</taxon>
        <taxon>Chytridiomycota incertae sedis</taxon>
        <taxon>Neocallimastigomycetes</taxon>
        <taxon>Neocallimastigales</taxon>
        <taxon>Neocallimastigaceae</taxon>
        <taxon>Neocallimastix</taxon>
    </lineage>
</organism>
<accession>A0A1Y2DZ88</accession>
<gene>
    <name evidence="1" type="ORF">LY90DRAFT_668163</name>
</gene>
<sequence>MDRRNNLKTKRVPKKTYGRDYEWEDRIKKERQAANNYDVRWGFMKEKQSINTKEPELTDKESKSLYPVNLSKKNTSTKIGDKEYDLSRLYPLKKNKGNDVNISTHNFNDIETKPKMESISDRSICNNSSRLRYQFKIKPDLPQESYSYPVTGNMEYGWNWTGRNIDRMFGSLSCNNVQMATNRWKMEKKS</sequence>
<name>A0A1Y2DZ88_9FUNG</name>
<dbReference type="Proteomes" id="UP000193920">
    <property type="component" value="Unassembled WGS sequence"/>
</dbReference>
<protein>
    <submittedName>
        <fullName evidence="1">Uncharacterized protein</fullName>
    </submittedName>
</protein>
<evidence type="ECO:0000313" key="1">
    <source>
        <dbReference type="EMBL" id="ORY64581.1"/>
    </source>
</evidence>
<keyword evidence="2" id="KW-1185">Reference proteome</keyword>
<evidence type="ECO:0000313" key="2">
    <source>
        <dbReference type="Proteomes" id="UP000193920"/>
    </source>
</evidence>
<dbReference type="AlphaFoldDB" id="A0A1Y2DZ88"/>
<dbReference type="OrthoDB" id="2128562at2759"/>
<comment type="caution">
    <text evidence="1">The sequence shown here is derived from an EMBL/GenBank/DDBJ whole genome shotgun (WGS) entry which is preliminary data.</text>
</comment>
<reference evidence="1 2" key="1">
    <citation type="submission" date="2016-08" db="EMBL/GenBank/DDBJ databases">
        <title>A Parts List for Fungal Cellulosomes Revealed by Comparative Genomics.</title>
        <authorList>
            <consortium name="DOE Joint Genome Institute"/>
            <person name="Haitjema C.H."/>
            <person name="Gilmore S.P."/>
            <person name="Henske J.K."/>
            <person name="Solomon K.V."/>
            <person name="De Groot R."/>
            <person name="Kuo A."/>
            <person name="Mondo S.J."/>
            <person name="Salamov A.A."/>
            <person name="Labutti K."/>
            <person name="Zhao Z."/>
            <person name="Chiniquy J."/>
            <person name="Barry K."/>
            <person name="Brewer H.M."/>
            <person name="Purvine S.O."/>
            <person name="Wright A.T."/>
            <person name="Boxma B."/>
            <person name="Van Alen T."/>
            <person name="Hackstein J.H."/>
            <person name="Baker S.E."/>
            <person name="Grigoriev I.V."/>
            <person name="O'Malley M.A."/>
        </authorList>
    </citation>
    <scope>NUCLEOTIDE SEQUENCE [LARGE SCALE GENOMIC DNA]</scope>
    <source>
        <strain evidence="1 2">G1</strain>
    </source>
</reference>
<dbReference type="EMBL" id="MCOG01000054">
    <property type="protein sequence ID" value="ORY64581.1"/>
    <property type="molecule type" value="Genomic_DNA"/>
</dbReference>
<proteinExistence type="predicted"/>